<organism evidence="5 6">
    <name type="scientific">Comamonas antarctica</name>
    <dbReference type="NCBI Taxonomy" id="2743470"/>
    <lineage>
        <taxon>Bacteria</taxon>
        <taxon>Pseudomonadati</taxon>
        <taxon>Pseudomonadota</taxon>
        <taxon>Betaproteobacteria</taxon>
        <taxon>Burkholderiales</taxon>
        <taxon>Comamonadaceae</taxon>
        <taxon>Comamonas</taxon>
    </lineage>
</organism>
<dbReference type="Gene3D" id="1.10.10.10">
    <property type="entry name" value="Winged helix-like DNA-binding domain superfamily/Winged helix DNA-binding domain"/>
    <property type="match status" value="1"/>
</dbReference>
<evidence type="ECO:0000313" key="6">
    <source>
        <dbReference type="Proteomes" id="UP000509579"/>
    </source>
</evidence>
<sequence>MQTNSEDSACDAPGTGQARSRFGLLIARVYRQWRRQVDLSFKDLGLSDATRTPLLVLYEQGGPLRQKDLADALYLDSSSLVRVLAQLREAQLVDWQCDPADRRTKCIALTEQGRAIAQLILAKSLEIERVLLAELSAEEQQVTRAVLNKISQRFAALDGAAT</sequence>
<keyword evidence="2" id="KW-0238">DNA-binding</keyword>
<dbReference type="KEGG" id="aant:HUK68_20090"/>
<keyword evidence="1" id="KW-0805">Transcription regulation</keyword>
<evidence type="ECO:0000256" key="3">
    <source>
        <dbReference type="ARBA" id="ARBA00023163"/>
    </source>
</evidence>
<evidence type="ECO:0000256" key="2">
    <source>
        <dbReference type="ARBA" id="ARBA00023125"/>
    </source>
</evidence>
<dbReference type="RefSeq" id="WP_175506029.1">
    <property type="nucleotide sequence ID" value="NZ_CAURQT010000026.1"/>
</dbReference>
<keyword evidence="6" id="KW-1185">Reference proteome</keyword>
<dbReference type="Proteomes" id="UP000509579">
    <property type="component" value="Plasmid unnamed1"/>
</dbReference>
<proteinExistence type="predicted"/>
<evidence type="ECO:0000259" key="4">
    <source>
        <dbReference type="PROSITE" id="PS50995"/>
    </source>
</evidence>
<feature type="domain" description="HTH marR-type" evidence="4">
    <location>
        <begin position="19"/>
        <end position="152"/>
    </location>
</feature>
<geneLocation type="plasmid" evidence="5 6">
    <name>unnamed1</name>
</geneLocation>
<evidence type="ECO:0000313" key="5">
    <source>
        <dbReference type="EMBL" id="QKV55241.1"/>
    </source>
</evidence>
<dbReference type="SMART" id="SM00347">
    <property type="entry name" value="HTH_MARR"/>
    <property type="match status" value="1"/>
</dbReference>
<gene>
    <name evidence="5" type="ORF">HUK68_20090</name>
</gene>
<dbReference type="PRINTS" id="PR00598">
    <property type="entry name" value="HTHMARR"/>
</dbReference>
<dbReference type="AlphaFoldDB" id="A0A6N1X7A8"/>
<dbReference type="PROSITE" id="PS50995">
    <property type="entry name" value="HTH_MARR_2"/>
    <property type="match status" value="1"/>
</dbReference>
<protein>
    <submittedName>
        <fullName evidence="5">MarR family transcriptional regulator</fullName>
    </submittedName>
</protein>
<keyword evidence="3" id="KW-0804">Transcription</keyword>
<dbReference type="EMBL" id="CP054841">
    <property type="protein sequence ID" value="QKV55241.1"/>
    <property type="molecule type" value="Genomic_DNA"/>
</dbReference>
<dbReference type="InterPro" id="IPR036388">
    <property type="entry name" value="WH-like_DNA-bd_sf"/>
</dbReference>
<keyword evidence="5" id="KW-0614">Plasmid</keyword>
<reference evidence="5 6" key="1">
    <citation type="submission" date="2020-06" db="EMBL/GenBank/DDBJ databases">
        <title>Acidovorax antarctica sp. nov., isolated from Corinth ice sheet soil, Antarctic Fields Peninsula.</title>
        <authorList>
            <person name="Xu Q."/>
            <person name="Peng F."/>
        </authorList>
    </citation>
    <scope>NUCLEOTIDE SEQUENCE [LARGE SCALE GENOMIC DNA]</scope>
    <source>
        <strain evidence="5 6">16-35-5</strain>
        <plasmid evidence="5 6">unnamed1</plasmid>
    </source>
</reference>
<evidence type="ECO:0000256" key="1">
    <source>
        <dbReference type="ARBA" id="ARBA00023015"/>
    </source>
</evidence>
<dbReference type="GO" id="GO:0003700">
    <property type="term" value="F:DNA-binding transcription factor activity"/>
    <property type="evidence" value="ECO:0007669"/>
    <property type="project" value="InterPro"/>
</dbReference>
<dbReference type="PANTHER" id="PTHR42756">
    <property type="entry name" value="TRANSCRIPTIONAL REGULATOR, MARR"/>
    <property type="match status" value="1"/>
</dbReference>
<dbReference type="Pfam" id="PF13463">
    <property type="entry name" value="HTH_27"/>
    <property type="match status" value="1"/>
</dbReference>
<dbReference type="SUPFAM" id="SSF46785">
    <property type="entry name" value="Winged helix' DNA-binding domain"/>
    <property type="match status" value="1"/>
</dbReference>
<accession>A0A6N1X7A8</accession>
<dbReference type="GO" id="GO:0003677">
    <property type="term" value="F:DNA binding"/>
    <property type="evidence" value="ECO:0007669"/>
    <property type="project" value="UniProtKB-KW"/>
</dbReference>
<dbReference type="PANTHER" id="PTHR42756:SF1">
    <property type="entry name" value="TRANSCRIPTIONAL REPRESSOR OF EMRAB OPERON"/>
    <property type="match status" value="1"/>
</dbReference>
<dbReference type="InterPro" id="IPR036390">
    <property type="entry name" value="WH_DNA-bd_sf"/>
</dbReference>
<name>A0A6N1X7A8_9BURK</name>
<dbReference type="InterPro" id="IPR000835">
    <property type="entry name" value="HTH_MarR-typ"/>
</dbReference>